<accession>A0ACC0GC76</accession>
<dbReference type="EMBL" id="CM045767">
    <property type="protein sequence ID" value="KAI7998002.1"/>
    <property type="molecule type" value="Genomic_DNA"/>
</dbReference>
<sequence>MESNFGFRDKECSDDSQQVQQQQPMRNSGLVRYQSALSSYLARLINTSGGVGGGGENCDQFVNPRPQSPETDQMFARFMSCGGTQDSTPHNLRDIGQNSLANEAFQPQFVANLKQETDNVHHYHHYEQQQ</sequence>
<evidence type="ECO:0000313" key="2">
    <source>
        <dbReference type="Proteomes" id="UP001060215"/>
    </source>
</evidence>
<evidence type="ECO:0000313" key="1">
    <source>
        <dbReference type="EMBL" id="KAI7998002.1"/>
    </source>
</evidence>
<dbReference type="Proteomes" id="UP001060215">
    <property type="component" value="Chromosome 10"/>
</dbReference>
<keyword evidence="2" id="KW-1185">Reference proteome</keyword>
<reference evidence="1 2" key="1">
    <citation type="journal article" date="2022" name="Plant J.">
        <title>Chromosome-level genome of Camellia lanceoleosa provides a valuable resource for understanding genome evolution and self-incompatibility.</title>
        <authorList>
            <person name="Gong W."/>
            <person name="Xiao S."/>
            <person name="Wang L."/>
            <person name="Liao Z."/>
            <person name="Chang Y."/>
            <person name="Mo W."/>
            <person name="Hu G."/>
            <person name="Li W."/>
            <person name="Zhao G."/>
            <person name="Zhu H."/>
            <person name="Hu X."/>
            <person name="Ji K."/>
            <person name="Xiang X."/>
            <person name="Song Q."/>
            <person name="Yuan D."/>
            <person name="Jin S."/>
            <person name="Zhang L."/>
        </authorList>
    </citation>
    <scope>NUCLEOTIDE SEQUENCE [LARGE SCALE GENOMIC DNA]</scope>
    <source>
        <strain evidence="1">SQ_2022a</strain>
    </source>
</reference>
<organism evidence="1 2">
    <name type="scientific">Camellia lanceoleosa</name>
    <dbReference type="NCBI Taxonomy" id="1840588"/>
    <lineage>
        <taxon>Eukaryota</taxon>
        <taxon>Viridiplantae</taxon>
        <taxon>Streptophyta</taxon>
        <taxon>Embryophyta</taxon>
        <taxon>Tracheophyta</taxon>
        <taxon>Spermatophyta</taxon>
        <taxon>Magnoliopsida</taxon>
        <taxon>eudicotyledons</taxon>
        <taxon>Gunneridae</taxon>
        <taxon>Pentapetalae</taxon>
        <taxon>asterids</taxon>
        <taxon>Ericales</taxon>
        <taxon>Theaceae</taxon>
        <taxon>Camellia</taxon>
    </lineage>
</organism>
<protein>
    <submittedName>
        <fullName evidence="1">Transcription factor bHLH122</fullName>
    </submittedName>
</protein>
<comment type="caution">
    <text evidence="1">The sequence shown here is derived from an EMBL/GenBank/DDBJ whole genome shotgun (WGS) entry which is preliminary data.</text>
</comment>
<proteinExistence type="predicted"/>
<name>A0ACC0GC76_9ERIC</name>
<gene>
    <name evidence="1" type="ORF">LOK49_LG10G01093</name>
</gene>